<dbReference type="GeneID" id="28818862"/>
<organism evidence="1 2">
    <name type="scientific">Mollisia scopiformis</name>
    <name type="common">Conifer needle endophyte fungus</name>
    <name type="synonym">Phialocephala scopiformis</name>
    <dbReference type="NCBI Taxonomy" id="149040"/>
    <lineage>
        <taxon>Eukaryota</taxon>
        <taxon>Fungi</taxon>
        <taxon>Dikarya</taxon>
        <taxon>Ascomycota</taxon>
        <taxon>Pezizomycotina</taxon>
        <taxon>Leotiomycetes</taxon>
        <taxon>Helotiales</taxon>
        <taxon>Mollisiaceae</taxon>
        <taxon>Mollisia</taxon>
    </lineage>
</organism>
<evidence type="ECO:0000313" key="2">
    <source>
        <dbReference type="Proteomes" id="UP000070700"/>
    </source>
</evidence>
<sequence>RTLIMYAYAESPNARENLEFFIAKGIHGLADFLFVFNGETDADSLLPVGKHNIKIVKRENKCYDLGTIGEVLAKDALWKGYKRFITLNASIRGPFLPTYSSENCWSDIFLSRITDHVKLVGTSMNCKPYQHVQSMLLATDDIGMGILLSPSLADSVEVNDVFGSASDPTGFTPCYAAMGQAIHGEMGLTELIRKQGYEVDVLLTAFHAETPTTYCEANAHPEDILYEGKYYGSNVHPYELVFIKANRNIDPILLASMTRWHLKQKDSAWDVCGGRGKKRVDGM</sequence>
<name>A0A194XFI4_MOLSC</name>
<proteinExistence type="predicted"/>
<dbReference type="AlphaFoldDB" id="A0A194XFI4"/>
<dbReference type="RefSeq" id="XP_018073283.1">
    <property type="nucleotide sequence ID" value="XM_018209136.1"/>
</dbReference>
<feature type="non-terminal residue" evidence="1">
    <location>
        <position position="1"/>
    </location>
</feature>
<evidence type="ECO:0000313" key="1">
    <source>
        <dbReference type="EMBL" id="KUJ18928.1"/>
    </source>
</evidence>
<gene>
    <name evidence="1" type="ORF">LY89DRAFT_581954</name>
</gene>
<reference evidence="1 2" key="1">
    <citation type="submission" date="2015-10" db="EMBL/GenBank/DDBJ databases">
        <title>Full genome of DAOMC 229536 Phialocephala scopiformis, a fungal endophyte of spruce producing the potent anti-insectan compound rugulosin.</title>
        <authorList>
            <consortium name="DOE Joint Genome Institute"/>
            <person name="Walker A.K."/>
            <person name="Frasz S.L."/>
            <person name="Seifert K.A."/>
            <person name="Miller J.D."/>
            <person name="Mondo S.J."/>
            <person name="Labutti K."/>
            <person name="Lipzen A."/>
            <person name="Dockter R."/>
            <person name="Kennedy M."/>
            <person name="Grigoriev I.V."/>
            <person name="Spatafora J.W."/>
        </authorList>
    </citation>
    <scope>NUCLEOTIDE SEQUENCE [LARGE SCALE GENOMIC DNA]</scope>
    <source>
        <strain evidence="1 2">CBS 120377</strain>
    </source>
</reference>
<dbReference type="STRING" id="149040.A0A194XFI4"/>
<keyword evidence="2" id="KW-1185">Reference proteome</keyword>
<dbReference type="Proteomes" id="UP000070700">
    <property type="component" value="Unassembled WGS sequence"/>
</dbReference>
<accession>A0A194XFI4</accession>
<dbReference type="KEGG" id="psco:LY89DRAFT_581954"/>
<dbReference type="OrthoDB" id="526941at2759"/>
<dbReference type="InParanoid" id="A0A194XFI4"/>
<dbReference type="EMBL" id="KQ947412">
    <property type="protein sequence ID" value="KUJ18928.1"/>
    <property type="molecule type" value="Genomic_DNA"/>
</dbReference>
<protein>
    <submittedName>
        <fullName evidence="1">Uncharacterized protein</fullName>
    </submittedName>
</protein>